<keyword evidence="1" id="KW-0732">Signal</keyword>
<dbReference type="OrthoDB" id="5521207at2"/>
<dbReference type="AlphaFoldDB" id="A0A6N7PII1"/>
<comment type="caution">
    <text evidence="2">The sequence shown here is derived from an EMBL/GenBank/DDBJ whole genome shotgun (WGS) entry which is preliminary data.</text>
</comment>
<evidence type="ECO:0000313" key="3">
    <source>
        <dbReference type="Proteomes" id="UP000440224"/>
    </source>
</evidence>
<name>A0A6N7PII1_9BACT</name>
<protein>
    <submittedName>
        <fullName evidence="2">Uncharacterized protein</fullName>
    </submittedName>
</protein>
<sequence>MGRRSLLRIFAAVLVALPGCLSPTLPLPPPEVPDSIGPQATNPRMWTISGPCLEGALVVVFNERTGEGAVVEDRDRDGRYEAEIEADPCDLAWVSQALGEDESARTTFVVQERTPSGPVDPLACK</sequence>
<feature type="signal peptide" evidence="1">
    <location>
        <begin position="1"/>
        <end position="21"/>
    </location>
</feature>
<reference evidence="2 3" key="1">
    <citation type="submission" date="2019-10" db="EMBL/GenBank/DDBJ databases">
        <title>A soil myxobacterium in the family Polyangiaceae.</title>
        <authorList>
            <person name="Li Y."/>
            <person name="Wang J."/>
        </authorList>
    </citation>
    <scope>NUCLEOTIDE SEQUENCE [LARGE SCALE GENOMIC DNA]</scope>
    <source>
        <strain evidence="2 3">DSM 14734</strain>
    </source>
</reference>
<organism evidence="2 3">
    <name type="scientific">Polyangium spumosum</name>
    <dbReference type="NCBI Taxonomy" id="889282"/>
    <lineage>
        <taxon>Bacteria</taxon>
        <taxon>Pseudomonadati</taxon>
        <taxon>Myxococcota</taxon>
        <taxon>Polyangia</taxon>
        <taxon>Polyangiales</taxon>
        <taxon>Polyangiaceae</taxon>
        <taxon>Polyangium</taxon>
    </lineage>
</organism>
<dbReference type="Proteomes" id="UP000440224">
    <property type="component" value="Unassembled WGS sequence"/>
</dbReference>
<proteinExistence type="predicted"/>
<feature type="chain" id="PRO_5026840365" evidence="1">
    <location>
        <begin position="22"/>
        <end position="125"/>
    </location>
</feature>
<evidence type="ECO:0000313" key="2">
    <source>
        <dbReference type="EMBL" id="MRG91788.1"/>
    </source>
</evidence>
<keyword evidence="3" id="KW-1185">Reference proteome</keyword>
<evidence type="ECO:0000256" key="1">
    <source>
        <dbReference type="SAM" id="SignalP"/>
    </source>
</evidence>
<gene>
    <name evidence="2" type="ORF">GF068_07595</name>
</gene>
<accession>A0A6N7PII1</accession>
<dbReference type="EMBL" id="WJIE01000002">
    <property type="protein sequence ID" value="MRG91788.1"/>
    <property type="molecule type" value="Genomic_DNA"/>
</dbReference>